<feature type="domain" description="Peptidase M13 N-terminal" evidence="9">
    <location>
        <begin position="76"/>
        <end position="318"/>
    </location>
</feature>
<dbReference type="InterPro" id="IPR000718">
    <property type="entry name" value="Peptidase_M13"/>
</dbReference>
<accession>A0A9P1IEL6</accession>
<dbReference type="InterPro" id="IPR008753">
    <property type="entry name" value="Peptidase_M13_N"/>
</dbReference>
<dbReference type="PANTHER" id="PTHR11733">
    <property type="entry name" value="ZINC METALLOPROTEASE FAMILY M13 NEPRILYSIN-RELATED"/>
    <property type="match status" value="1"/>
</dbReference>
<gene>
    <name evidence="10" type="ORF">CAMP_LOCUS5887</name>
</gene>
<dbReference type="PANTHER" id="PTHR11733:SF167">
    <property type="entry name" value="FI17812P1-RELATED"/>
    <property type="match status" value="1"/>
</dbReference>
<evidence type="ECO:0000256" key="4">
    <source>
        <dbReference type="ARBA" id="ARBA00022723"/>
    </source>
</evidence>
<organism evidence="10 11">
    <name type="scientific">Caenorhabditis angaria</name>
    <dbReference type="NCBI Taxonomy" id="860376"/>
    <lineage>
        <taxon>Eukaryota</taxon>
        <taxon>Metazoa</taxon>
        <taxon>Ecdysozoa</taxon>
        <taxon>Nematoda</taxon>
        <taxon>Chromadorea</taxon>
        <taxon>Rhabditida</taxon>
        <taxon>Rhabditina</taxon>
        <taxon>Rhabditomorpha</taxon>
        <taxon>Rhabditoidea</taxon>
        <taxon>Rhabditidae</taxon>
        <taxon>Peloderinae</taxon>
        <taxon>Caenorhabditis</taxon>
    </lineage>
</organism>
<feature type="domain" description="Peptidase M13 C-terminal" evidence="8">
    <location>
        <begin position="387"/>
        <end position="594"/>
    </location>
</feature>
<keyword evidence="11" id="KW-1185">Reference proteome</keyword>
<name>A0A9P1IEL6_9PELO</name>
<dbReference type="OrthoDB" id="6487182at2759"/>
<dbReference type="Pfam" id="PF01431">
    <property type="entry name" value="Peptidase_M13"/>
    <property type="match status" value="1"/>
</dbReference>
<dbReference type="Proteomes" id="UP001152747">
    <property type="component" value="Unassembled WGS sequence"/>
</dbReference>
<dbReference type="Gene3D" id="3.40.390.10">
    <property type="entry name" value="Collagenase (Catalytic Domain)"/>
    <property type="match status" value="1"/>
</dbReference>
<keyword evidence="5" id="KW-0378">Hydrolase</keyword>
<dbReference type="InterPro" id="IPR042089">
    <property type="entry name" value="Peptidase_M13_dom_2"/>
</dbReference>
<sequence length="597" mass="69826">MCRLNLRLGFGICQPGSRQLRLTQCLSEDCVKIAARYLMNMNRNVRPCDDFYGFVCGNYENHIPEGRSRFEVLGQTWEVLAAQISSYGIHPMLEVYVESDFDNSEIMILKFSPAGHFQNSYDFKTRIFEISKIFPEHLNISEPEIQEICDFLDRIVNLTSVNQESNQMINKLTYGDLKNRYKNIDFTKFVNPIKIDNSTVVNIDDPKFFKNFDNFIKNVSAEVIQNYQIFWFLHKLWEHFESKFDCFEETREKFRMILGAEFVRKYLPKKNKDEVQKMVFEFKSEMKSIISTAKWLDVSTRNEALKKLEKINTFVGHPDFLLNETRILEPYQHLNSKLDPQNYIKNLINYKISQRSYSFSENELKKRGVEATLEWPTVILESDAFNYYAGNAIIFPAGIIQFPFFVPNSPSFINYGSLGFGIGHEISHGYDNRGAKFDGFGREIMWWGNETYDKFNEGKTCFQEQYRNAVMKIMSNFNSEFKYEAGVTIQEDIADNGGVRIAFEAYKKHLRNERRKTSGIRNVLPGLTQFTDEQMFFIALGNSVCESYNPLKLSEIINNSSDPHSLSQFRLNIPLQNYPEFSRVWGCSTQEKMCRIW</sequence>
<reference evidence="10" key="1">
    <citation type="submission" date="2022-11" db="EMBL/GenBank/DDBJ databases">
        <authorList>
            <person name="Kikuchi T."/>
        </authorList>
    </citation>
    <scope>NUCLEOTIDE SEQUENCE</scope>
    <source>
        <strain evidence="10">PS1010</strain>
    </source>
</reference>
<dbReference type="InterPro" id="IPR024079">
    <property type="entry name" value="MetalloPept_cat_dom_sf"/>
</dbReference>
<evidence type="ECO:0008006" key="12">
    <source>
        <dbReference type="Google" id="ProtNLM"/>
    </source>
</evidence>
<dbReference type="GO" id="GO:0046872">
    <property type="term" value="F:metal ion binding"/>
    <property type="evidence" value="ECO:0007669"/>
    <property type="project" value="UniProtKB-KW"/>
</dbReference>
<evidence type="ECO:0000259" key="8">
    <source>
        <dbReference type="Pfam" id="PF01431"/>
    </source>
</evidence>
<evidence type="ECO:0000256" key="3">
    <source>
        <dbReference type="ARBA" id="ARBA00022670"/>
    </source>
</evidence>
<protein>
    <recommendedName>
        <fullName evidence="12">Peptidase M13 C-terminal domain-containing protein</fullName>
    </recommendedName>
</protein>
<dbReference type="EMBL" id="CANHGI010000002">
    <property type="protein sequence ID" value="CAI5443250.1"/>
    <property type="molecule type" value="Genomic_DNA"/>
</dbReference>
<dbReference type="PRINTS" id="PR00786">
    <property type="entry name" value="NEPRILYSIN"/>
</dbReference>
<comment type="similarity">
    <text evidence="2">Belongs to the peptidase M13 family.</text>
</comment>
<comment type="caution">
    <text evidence="10">The sequence shown here is derived from an EMBL/GenBank/DDBJ whole genome shotgun (WGS) entry which is preliminary data.</text>
</comment>
<dbReference type="SUPFAM" id="SSF55486">
    <property type="entry name" value="Metalloproteases ('zincins'), catalytic domain"/>
    <property type="match status" value="1"/>
</dbReference>
<evidence type="ECO:0000256" key="5">
    <source>
        <dbReference type="ARBA" id="ARBA00022801"/>
    </source>
</evidence>
<evidence type="ECO:0000256" key="7">
    <source>
        <dbReference type="ARBA" id="ARBA00023049"/>
    </source>
</evidence>
<dbReference type="Pfam" id="PF05649">
    <property type="entry name" value="Peptidase_M13_N"/>
    <property type="match status" value="1"/>
</dbReference>
<keyword evidence="6" id="KW-0862">Zinc</keyword>
<keyword evidence="4" id="KW-0479">Metal-binding</keyword>
<keyword evidence="3" id="KW-0645">Protease</keyword>
<dbReference type="GO" id="GO:0004222">
    <property type="term" value="F:metalloendopeptidase activity"/>
    <property type="evidence" value="ECO:0007669"/>
    <property type="project" value="InterPro"/>
</dbReference>
<evidence type="ECO:0000313" key="11">
    <source>
        <dbReference type="Proteomes" id="UP001152747"/>
    </source>
</evidence>
<dbReference type="CDD" id="cd08662">
    <property type="entry name" value="M13"/>
    <property type="match status" value="1"/>
</dbReference>
<dbReference type="GO" id="GO:0005886">
    <property type="term" value="C:plasma membrane"/>
    <property type="evidence" value="ECO:0007669"/>
    <property type="project" value="TreeGrafter"/>
</dbReference>
<dbReference type="GO" id="GO:0016485">
    <property type="term" value="P:protein processing"/>
    <property type="evidence" value="ECO:0007669"/>
    <property type="project" value="TreeGrafter"/>
</dbReference>
<keyword evidence="7" id="KW-0482">Metalloprotease</keyword>
<dbReference type="Gene3D" id="1.10.1380.10">
    <property type="entry name" value="Neutral endopeptidase , domain2"/>
    <property type="match status" value="1"/>
</dbReference>
<evidence type="ECO:0000256" key="1">
    <source>
        <dbReference type="ARBA" id="ARBA00001947"/>
    </source>
</evidence>
<evidence type="ECO:0000256" key="6">
    <source>
        <dbReference type="ARBA" id="ARBA00022833"/>
    </source>
</evidence>
<comment type="cofactor">
    <cofactor evidence="1">
        <name>Zn(2+)</name>
        <dbReference type="ChEBI" id="CHEBI:29105"/>
    </cofactor>
</comment>
<dbReference type="InterPro" id="IPR018497">
    <property type="entry name" value="Peptidase_M13_C"/>
</dbReference>
<evidence type="ECO:0000256" key="2">
    <source>
        <dbReference type="ARBA" id="ARBA00007357"/>
    </source>
</evidence>
<evidence type="ECO:0000313" key="10">
    <source>
        <dbReference type="EMBL" id="CAI5443250.1"/>
    </source>
</evidence>
<dbReference type="AlphaFoldDB" id="A0A9P1IEL6"/>
<evidence type="ECO:0000259" key="9">
    <source>
        <dbReference type="Pfam" id="PF05649"/>
    </source>
</evidence>
<proteinExistence type="inferred from homology"/>
<dbReference type="PROSITE" id="PS51885">
    <property type="entry name" value="NEPRILYSIN"/>
    <property type="match status" value="1"/>
</dbReference>